<accession>A0A0B6YMK3</accession>
<gene>
    <name evidence="1" type="primary">ORF30205</name>
</gene>
<proteinExistence type="predicted"/>
<name>A0A0B6YMK3_9EUPU</name>
<reference evidence="1" key="1">
    <citation type="submission" date="2014-12" db="EMBL/GenBank/DDBJ databases">
        <title>Insight into the proteome of Arion vulgaris.</title>
        <authorList>
            <person name="Aradska J."/>
            <person name="Bulat T."/>
            <person name="Smidak R."/>
            <person name="Sarate P."/>
            <person name="Gangsoo J."/>
            <person name="Sialana F."/>
            <person name="Bilban M."/>
            <person name="Lubec G."/>
        </authorList>
    </citation>
    <scope>NUCLEOTIDE SEQUENCE</scope>
    <source>
        <tissue evidence="1">Skin</tissue>
    </source>
</reference>
<protein>
    <submittedName>
        <fullName evidence="1">Uncharacterized protein</fullName>
    </submittedName>
</protein>
<evidence type="ECO:0000313" key="1">
    <source>
        <dbReference type="EMBL" id="CEK57453.1"/>
    </source>
</evidence>
<dbReference type="AlphaFoldDB" id="A0A0B6YMK3"/>
<feature type="non-terminal residue" evidence="1">
    <location>
        <position position="1"/>
    </location>
</feature>
<dbReference type="EMBL" id="HACG01010588">
    <property type="protein sequence ID" value="CEK57453.1"/>
    <property type="molecule type" value="Transcribed_RNA"/>
</dbReference>
<organism evidence="1">
    <name type="scientific">Arion vulgaris</name>
    <dbReference type="NCBI Taxonomy" id="1028688"/>
    <lineage>
        <taxon>Eukaryota</taxon>
        <taxon>Metazoa</taxon>
        <taxon>Spiralia</taxon>
        <taxon>Lophotrochozoa</taxon>
        <taxon>Mollusca</taxon>
        <taxon>Gastropoda</taxon>
        <taxon>Heterobranchia</taxon>
        <taxon>Euthyneura</taxon>
        <taxon>Panpulmonata</taxon>
        <taxon>Eupulmonata</taxon>
        <taxon>Stylommatophora</taxon>
        <taxon>Helicina</taxon>
        <taxon>Arionoidea</taxon>
        <taxon>Arionidae</taxon>
        <taxon>Arion</taxon>
    </lineage>
</organism>
<feature type="non-terminal residue" evidence="1">
    <location>
        <position position="85"/>
    </location>
</feature>
<sequence length="85" mass="10244">SSKYLHSNDCIDEEQHHNQQCYIWKSLKRFDERPEQCTNPFTSTEKLNEPHYTEKSKKINADECFAWLIENLYADFCVYYINETA</sequence>